<gene>
    <name evidence="2" type="ORF">F2Q69_00021715</name>
</gene>
<accession>A0A8S9Q8Z2</accession>
<feature type="region of interest" description="Disordered" evidence="1">
    <location>
        <begin position="123"/>
        <end position="146"/>
    </location>
</feature>
<sequence length="146" mass="16972">MVATWIFVRDERGDLHDHEGHLRDAADDEFWQVVKQEKLHEGDFEVESLMSFGRSHWCRSTPDFEHRSTDFNHNRLTGSPEHRSMTPTDSTASCNAVRILTHEEFAARHPHLPSPVYVKIDRHSDPIVDRQKKTAIDRQPPAPIDR</sequence>
<protein>
    <submittedName>
        <fullName evidence="2">Uncharacterized protein</fullName>
    </submittedName>
</protein>
<name>A0A8S9Q8Z2_BRACR</name>
<proteinExistence type="predicted"/>
<organism evidence="2 3">
    <name type="scientific">Brassica cretica</name>
    <name type="common">Mustard</name>
    <dbReference type="NCBI Taxonomy" id="69181"/>
    <lineage>
        <taxon>Eukaryota</taxon>
        <taxon>Viridiplantae</taxon>
        <taxon>Streptophyta</taxon>
        <taxon>Embryophyta</taxon>
        <taxon>Tracheophyta</taxon>
        <taxon>Spermatophyta</taxon>
        <taxon>Magnoliopsida</taxon>
        <taxon>eudicotyledons</taxon>
        <taxon>Gunneridae</taxon>
        <taxon>Pentapetalae</taxon>
        <taxon>rosids</taxon>
        <taxon>malvids</taxon>
        <taxon>Brassicales</taxon>
        <taxon>Brassicaceae</taxon>
        <taxon>Brassiceae</taxon>
        <taxon>Brassica</taxon>
    </lineage>
</organism>
<dbReference type="Proteomes" id="UP000712600">
    <property type="component" value="Unassembled WGS sequence"/>
</dbReference>
<feature type="region of interest" description="Disordered" evidence="1">
    <location>
        <begin position="68"/>
        <end position="90"/>
    </location>
</feature>
<dbReference type="EMBL" id="QGKX02001290">
    <property type="protein sequence ID" value="KAF3538256.1"/>
    <property type="molecule type" value="Genomic_DNA"/>
</dbReference>
<dbReference type="AlphaFoldDB" id="A0A8S9Q8Z2"/>
<feature type="compositionally biased region" description="Basic and acidic residues" evidence="1">
    <location>
        <begin position="123"/>
        <end position="136"/>
    </location>
</feature>
<evidence type="ECO:0000256" key="1">
    <source>
        <dbReference type="SAM" id="MobiDB-lite"/>
    </source>
</evidence>
<evidence type="ECO:0000313" key="2">
    <source>
        <dbReference type="EMBL" id="KAF3538256.1"/>
    </source>
</evidence>
<reference evidence="2" key="1">
    <citation type="submission" date="2019-12" db="EMBL/GenBank/DDBJ databases">
        <title>Genome sequencing and annotation of Brassica cretica.</title>
        <authorList>
            <person name="Studholme D.J."/>
            <person name="Sarris P."/>
        </authorList>
    </citation>
    <scope>NUCLEOTIDE SEQUENCE</scope>
    <source>
        <strain evidence="2">PFS-109/04</strain>
        <tissue evidence="2">Leaf</tissue>
    </source>
</reference>
<evidence type="ECO:0000313" key="3">
    <source>
        <dbReference type="Proteomes" id="UP000712600"/>
    </source>
</evidence>
<comment type="caution">
    <text evidence="2">The sequence shown here is derived from an EMBL/GenBank/DDBJ whole genome shotgun (WGS) entry which is preliminary data.</text>
</comment>